<dbReference type="Pfam" id="PF01645">
    <property type="entry name" value="Glu_synthase"/>
    <property type="match status" value="1"/>
</dbReference>
<feature type="domain" description="Glutamate synthase alpha subunit C-terminal" evidence="2">
    <location>
        <begin position="134"/>
        <end position="316"/>
    </location>
</feature>
<protein>
    <submittedName>
        <fullName evidence="4">Glutamate synthase [NADPH] large chain</fullName>
        <ecNumber evidence="4">1.4.1.13</ecNumber>
    </submittedName>
</protein>
<evidence type="ECO:0000313" key="4">
    <source>
        <dbReference type="EMBL" id="SFV55524.1"/>
    </source>
</evidence>
<comment type="similarity">
    <text evidence="1">Belongs to the glutamate synthase family.</text>
</comment>
<reference evidence="4" key="1">
    <citation type="submission" date="2016-10" db="EMBL/GenBank/DDBJ databases">
        <authorList>
            <person name="de Groot N.N."/>
        </authorList>
    </citation>
    <scope>NUCLEOTIDE SEQUENCE</scope>
</reference>
<accession>A0A1W1BPS9</accession>
<organism evidence="4">
    <name type="scientific">hydrothermal vent metagenome</name>
    <dbReference type="NCBI Taxonomy" id="652676"/>
    <lineage>
        <taxon>unclassified sequences</taxon>
        <taxon>metagenomes</taxon>
        <taxon>ecological metagenomes</taxon>
    </lineage>
</organism>
<dbReference type="Gene3D" id="2.160.20.60">
    <property type="entry name" value="Glutamate synthase, alpha subunit, C-terminal domain"/>
    <property type="match status" value="1"/>
</dbReference>
<dbReference type="EC" id="1.4.1.13" evidence="4"/>
<dbReference type="AlphaFoldDB" id="A0A1W1BPS9"/>
<sequence>MLVGCIMLRVCHLNTCGVGVATQDEHLRKRFSGNVEKVINYFTLVAEEIREILAELGYKSLKEIIGKNDLLEVIDDEFAKKFNFEELLYKLDGDNSCQVPSNEPYDQNEYEQEILEELMPTIKDPSTPIVLNKEISNLNRSFGTRISGEIAELYGNAGLPDGTITLNMKGITGQSLGAFMSKGININIEGAGNDYIGKGMNGGNIVISSDKAGKDFSLGGNTCLYGATGGKLYVHGQVGERFAVRNSGATAVVEGTGDHPCEYMTGGTVVILGKTGVNFGAGMTGGRAFVYDCEGGFYEKINPELVEPLRIDTDEWDTEMFELKALIKDYYKKTGSKQAKFILDSWRAEISKFWMVAPRGVKPTILTDKKGE</sequence>
<evidence type="ECO:0000259" key="2">
    <source>
        <dbReference type="Pfam" id="PF01493"/>
    </source>
</evidence>
<dbReference type="EMBL" id="FPHN01000051">
    <property type="protein sequence ID" value="SFV55524.1"/>
    <property type="molecule type" value="Genomic_DNA"/>
</dbReference>
<dbReference type="SUPFAM" id="SSF69336">
    <property type="entry name" value="Alpha subunit of glutamate synthase, C-terminal domain"/>
    <property type="match status" value="1"/>
</dbReference>
<dbReference type="PANTHER" id="PTHR43100">
    <property type="entry name" value="GLUTAMATE SYNTHASE [NADPH] SMALL CHAIN"/>
    <property type="match status" value="1"/>
</dbReference>
<dbReference type="InterPro" id="IPR036485">
    <property type="entry name" value="Glu_synth_asu_C_sf"/>
</dbReference>
<dbReference type="InterPro" id="IPR013785">
    <property type="entry name" value="Aldolase_TIM"/>
</dbReference>
<feature type="domain" description="Glutamate synthase" evidence="3">
    <location>
        <begin position="3"/>
        <end position="58"/>
    </location>
</feature>
<evidence type="ECO:0000256" key="1">
    <source>
        <dbReference type="ARBA" id="ARBA00009716"/>
    </source>
</evidence>
<dbReference type="InterPro" id="IPR002489">
    <property type="entry name" value="Glu_synth_asu_C"/>
</dbReference>
<evidence type="ECO:0000259" key="3">
    <source>
        <dbReference type="Pfam" id="PF01645"/>
    </source>
</evidence>
<dbReference type="Gene3D" id="3.20.20.70">
    <property type="entry name" value="Aldolase class I"/>
    <property type="match status" value="1"/>
</dbReference>
<gene>
    <name evidence="4" type="ORF">MNB_SV-14-562</name>
</gene>
<name>A0A1W1BPS9_9ZZZZ</name>
<dbReference type="InterPro" id="IPR051394">
    <property type="entry name" value="Glutamate_Synthase"/>
</dbReference>
<dbReference type="Pfam" id="PF01493">
    <property type="entry name" value="GXGXG"/>
    <property type="match status" value="1"/>
</dbReference>
<dbReference type="SUPFAM" id="SSF51395">
    <property type="entry name" value="FMN-linked oxidoreductases"/>
    <property type="match status" value="1"/>
</dbReference>
<dbReference type="InterPro" id="IPR002932">
    <property type="entry name" value="Glu_synthdom"/>
</dbReference>
<proteinExistence type="inferred from homology"/>
<dbReference type="GO" id="GO:0004355">
    <property type="term" value="F:glutamate synthase (NADPH) activity"/>
    <property type="evidence" value="ECO:0007669"/>
    <property type="project" value="UniProtKB-EC"/>
</dbReference>
<dbReference type="GO" id="GO:0006537">
    <property type="term" value="P:glutamate biosynthetic process"/>
    <property type="evidence" value="ECO:0007669"/>
    <property type="project" value="InterPro"/>
</dbReference>
<keyword evidence="4" id="KW-0560">Oxidoreductase</keyword>